<evidence type="ECO:0000256" key="3">
    <source>
        <dbReference type="PIRSR" id="PIRSR001365-2"/>
    </source>
</evidence>
<feature type="binding site" evidence="3">
    <location>
        <position position="240"/>
    </location>
    <ligand>
        <name>pyruvate</name>
        <dbReference type="ChEBI" id="CHEBI:15361"/>
    </ligand>
</feature>
<dbReference type="CDD" id="cd00408">
    <property type="entry name" value="DHDPS-like"/>
    <property type="match status" value="1"/>
</dbReference>
<dbReference type="EMBL" id="JH767563">
    <property type="protein sequence ID" value="EON63552.1"/>
    <property type="molecule type" value="Genomic_DNA"/>
</dbReference>
<evidence type="ECO:0000256" key="1">
    <source>
        <dbReference type="PIRNR" id="PIRNR001365"/>
    </source>
</evidence>
<reference evidence="6" key="1">
    <citation type="submission" date="2012-06" db="EMBL/GenBank/DDBJ databases">
        <title>The genome sequence of Coniosporium apollinis CBS 100218.</title>
        <authorList>
            <consortium name="The Broad Institute Genome Sequencing Platform"/>
            <person name="Cuomo C."/>
            <person name="Gorbushina A."/>
            <person name="Noack S."/>
            <person name="Walker B."/>
            <person name="Young S.K."/>
            <person name="Zeng Q."/>
            <person name="Gargeya S."/>
            <person name="Fitzgerald M."/>
            <person name="Haas B."/>
            <person name="Abouelleil A."/>
            <person name="Alvarado L."/>
            <person name="Arachchi H.M."/>
            <person name="Berlin A.M."/>
            <person name="Chapman S.B."/>
            <person name="Goldberg J."/>
            <person name="Griggs A."/>
            <person name="Gujja S."/>
            <person name="Hansen M."/>
            <person name="Howarth C."/>
            <person name="Imamovic A."/>
            <person name="Larimer J."/>
            <person name="McCowan C."/>
            <person name="Montmayeur A."/>
            <person name="Murphy C."/>
            <person name="Neiman D."/>
            <person name="Pearson M."/>
            <person name="Priest M."/>
            <person name="Roberts A."/>
            <person name="Saif S."/>
            <person name="Shea T."/>
            <person name="Sisk P."/>
            <person name="Sykes S."/>
            <person name="Wortman J."/>
            <person name="Nusbaum C."/>
            <person name="Birren B."/>
        </authorList>
    </citation>
    <scope>NUCLEOTIDE SEQUENCE [LARGE SCALE GENOMIC DNA]</scope>
    <source>
        <strain evidence="6">CBS 100218</strain>
    </source>
</reference>
<protein>
    <submittedName>
        <fullName evidence="5">Dihydrodipicolinate synthetase</fullName>
    </submittedName>
</protein>
<gene>
    <name evidence="5" type="ORF">W97_02780</name>
</gene>
<dbReference type="eggNOG" id="ENOG502QWNS">
    <property type="taxonomic scope" value="Eukaryota"/>
</dbReference>
<dbReference type="Proteomes" id="UP000016924">
    <property type="component" value="Unassembled WGS sequence"/>
</dbReference>
<dbReference type="PANTHER" id="PTHR12128:SF24">
    <property type="entry name" value="DIHYDRODIPICOLINATE SYNTHETASE FAMILY PROTEIN (AFU_ORTHOLOGUE AFUA_3G11920)"/>
    <property type="match status" value="1"/>
</dbReference>
<dbReference type="PRINTS" id="PR00146">
    <property type="entry name" value="DHPICSNTHASE"/>
</dbReference>
<keyword evidence="6" id="KW-1185">Reference proteome</keyword>
<dbReference type="InterPro" id="IPR013785">
    <property type="entry name" value="Aldolase_TIM"/>
</dbReference>
<dbReference type="PIRSF" id="PIRSF001365">
    <property type="entry name" value="DHDPS"/>
    <property type="match status" value="1"/>
</dbReference>
<dbReference type="GeneID" id="19900091"/>
<dbReference type="SUPFAM" id="SSF51569">
    <property type="entry name" value="Aldolase"/>
    <property type="match status" value="1"/>
</dbReference>
<feature type="region of interest" description="Disordered" evidence="4">
    <location>
        <begin position="1"/>
        <end position="22"/>
    </location>
</feature>
<sequence length="331" mass="35389">MAPVNGSSSNGSNGHRTSRTPLRHGIYSPVMTFFDPETEDLDIPSIRKHAVRLADAGLVGIVTMGSNGEAVHLTRAEKSTVTRETRSALDEAGYQNVPVIVGASENSIRGTIELCKESEAAGGEYVLIVPPSYYRYAMDEAALYEYYTSVADGSPLPIILYNYPGAVAGIDMDSDFIIKLTKHPNIVGTKFTCGSTGKLTRVALATNACSPKSEGSGYMAFGGIADFTAQTAASGGSGIIAGGANVIPKTCVKVWNLWAEGKYEEAIELQKVLSKGDWVLTKAAIPGTKAAIESYYGYGGYPRRPLKRLSKEQVEAVKEGIREVMEVEKSL</sequence>
<feature type="active site" description="Schiff-base intermediate with substrate" evidence="2">
    <location>
        <position position="161"/>
    </location>
</feature>
<dbReference type="SMART" id="SM01130">
    <property type="entry name" value="DHDPS"/>
    <property type="match status" value="1"/>
</dbReference>
<dbReference type="Gene3D" id="3.20.20.70">
    <property type="entry name" value="Aldolase class I"/>
    <property type="match status" value="1"/>
</dbReference>
<name>R7YNT8_CONA1</name>
<evidence type="ECO:0000256" key="2">
    <source>
        <dbReference type="PIRSR" id="PIRSR001365-1"/>
    </source>
</evidence>
<organism evidence="5 6">
    <name type="scientific">Coniosporium apollinis (strain CBS 100218)</name>
    <name type="common">Rock-inhabiting black yeast</name>
    <dbReference type="NCBI Taxonomy" id="1168221"/>
    <lineage>
        <taxon>Eukaryota</taxon>
        <taxon>Fungi</taxon>
        <taxon>Dikarya</taxon>
        <taxon>Ascomycota</taxon>
        <taxon>Pezizomycotina</taxon>
        <taxon>Dothideomycetes</taxon>
        <taxon>Dothideomycetes incertae sedis</taxon>
        <taxon>Coniosporium</taxon>
    </lineage>
</organism>
<feature type="active site" description="Schiff-base intermediate with substrate" evidence="2">
    <location>
        <position position="190"/>
    </location>
</feature>
<feature type="compositionally biased region" description="Low complexity" evidence="4">
    <location>
        <begin position="1"/>
        <end position="14"/>
    </location>
</feature>
<dbReference type="GO" id="GO:0008840">
    <property type="term" value="F:4-hydroxy-tetrahydrodipicolinate synthase activity"/>
    <property type="evidence" value="ECO:0007669"/>
    <property type="project" value="TreeGrafter"/>
</dbReference>
<accession>R7YNT8</accession>
<dbReference type="Pfam" id="PF00701">
    <property type="entry name" value="DHDPS"/>
    <property type="match status" value="1"/>
</dbReference>
<dbReference type="PANTHER" id="PTHR12128">
    <property type="entry name" value="DIHYDRODIPICOLINATE SYNTHASE"/>
    <property type="match status" value="1"/>
</dbReference>
<dbReference type="OrthoDB" id="191315at2759"/>
<evidence type="ECO:0000313" key="6">
    <source>
        <dbReference type="Proteomes" id="UP000016924"/>
    </source>
</evidence>
<evidence type="ECO:0000256" key="4">
    <source>
        <dbReference type="SAM" id="MobiDB-lite"/>
    </source>
</evidence>
<dbReference type="OMA" id="QAIKLSM"/>
<dbReference type="InterPro" id="IPR002220">
    <property type="entry name" value="DapA-like"/>
</dbReference>
<dbReference type="STRING" id="1168221.R7YNT8"/>
<proteinExistence type="inferred from homology"/>
<evidence type="ECO:0000313" key="5">
    <source>
        <dbReference type="EMBL" id="EON63552.1"/>
    </source>
</evidence>
<dbReference type="HOGENOM" id="CLU_049343_0_2_1"/>
<comment type="similarity">
    <text evidence="1">Belongs to the DapA family.</text>
</comment>
<keyword evidence="1" id="KW-0456">Lyase</keyword>
<dbReference type="AlphaFoldDB" id="R7YNT8"/>
<dbReference type="RefSeq" id="XP_007778869.1">
    <property type="nucleotide sequence ID" value="XM_007780679.1"/>
</dbReference>